<feature type="region of interest" description="Disordered" evidence="1">
    <location>
        <begin position="48"/>
        <end position="80"/>
    </location>
</feature>
<evidence type="ECO:0000256" key="1">
    <source>
        <dbReference type="SAM" id="MobiDB-lite"/>
    </source>
</evidence>
<accession>A0ABU6IKK0</accession>
<keyword evidence="3" id="KW-1185">Reference proteome</keyword>
<reference evidence="2 3" key="1">
    <citation type="submission" date="2024-01" db="EMBL/GenBank/DDBJ databases">
        <title>novel species in genus Adlercreutzia.</title>
        <authorList>
            <person name="Liu X."/>
        </authorList>
    </citation>
    <scope>NUCLEOTIDE SEQUENCE [LARGE SCALE GENOMIC DNA]</scope>
    <source>
        <strain evidence="2 3">R7</strain>
    </source>
</reference>
<gene>
    <name evidence="2" type="ORF">VIN30_11065</name>
</gene>
<dbReference type="EMBL" id="JAYMFF010000028">
    <property type="protein sequence ID" value="MEC4176988.1"/>
    <property type="molecule type" value="Genomic_DNA"/>
</dbReference>
<comment type="caution">
    <text evidence="2">The sequence shown here is derived from an EMBL/GenBank/DDBJ whole genome shotgun (WGS) entry which is preliminary data.</text>
</comment>
<feature type="compositionally biased region" description="Polar residues" evidence="1">
    <location>
        <begin position="61"/>
        <end position="80"/>
    </location>
</feature>
<organism evidence="2 3">
    <name type="scientific">Adlercreutzia wanghongyangiae</name>
    <dbReference type="NCBI Taxonomy" id="3111451"/>
    <lineage>
        <taxon>Bacteria</taxon>
        <taxon>Bacillati</taxon>
        <taxon>Actinomycetota</taxon>
        <taxon>Coriobacteriia</taxon>
        <taxon>Eggerthellales</taxon>
        <taxon>Eggerthellaceae</taxon>
        <taxon>Adlercreutzia</taxon>
    </lineage>
</organism>
<evidence type="ECO:0000313" key="3">
    <source>
        <dbReference type="Proteomes" id="UP001349994"/>
    </source>
</evidence>
<dbReference type="Proteomes" id="UP001349994">
    <property type="component" value="Unassembled WGS sequence"/>
</dbReference>
<evidence type="ECO:0000313" key="2">
    <source>
        <dbReference type="EMBL" id="MEC4176988.1"/>
    </source>
</evidence>
<feature type="non-terminal residue" evidence="2">
    <location>
        <position position="1"/>
    </location>
</feature>
<name>A0ABU6IKK0_9ACTN</name>
<sequence>RSCAKVTMCEIAAHEAAHEIAAHEVTKSENAMPEGAAVRARYPRARAKMRKGSARMRRDFQISTDQSQCGKTASISSFSR</sequence>
<protein>
    <submittedName>
        <fullName evidence="2">Uncharacterized protein</fullName>
    </submittedName>
</protein>
<dbReference type="RefSeq" id="WP_338211560.1">
    <property type="nucleotide sequence ID" value="NZ_JAYMFF010000028.1"/>
</dbReference>
<proteinExistence type="predicted"/>